<feature type="domain" description="SAC3/GANP/THP3 conserved" evidence="1">
    <location>
        <begin position="15"/>
        <end position="290"/>
    </location>
</feature>
<sequence>MKSIISPVIAKCMTMCPEKEERFRIRNKMIHPLERFNTDVSKCSKNESYKMIKEYRRSAAGSDHLDSSALRPPVVLLETVRYLLDLYCNEKDSRYNLVYSFVCDRLRAVRQDMILQRCSPLESARILQEMIPFYFETNYLCRIKKCDVFDWKLHATQLEECLSKWVEASTVIPCDLLKNEVICSYILYNIPNPSNSLDLYKWRNSLVTRRFAFYVTLYFHFVPITTSDSSGDSFQLPSNSLLMAAVQAIQIIRRRALHVIVAAYRSPNSKIPMSTISRWLHYNDCSNLLSCFSVPKSDYVSVSSINMNDNNIEDSNKCLAEIDVDCF</sequence>
<reference evidence="2 3" key="1">
    <citation type="submission" date="2013-11" db="EMBL/GenBank/DDBJ databases">
        <title>Draft genome of the bovine lungworm Dictyocaulus viviparus.</title>
        <authorList>
            <person name="Mitreva M."/>
        </authorList>
    </citation>
    <scope>NUCLEOTIDE SEQUENCE [LARGE SCALE GENOMIC DNA]</scope>
    <source>
        <strain evidence="2 3">HannoverDv2000</strain>
    </source>
</reference>
<protein>
    <submittedName>
        <fullName evidence="2">SAC3/GANP family protein</fullName>
    </submittedName>
</protein>
<dbReference type="Proteomes" id="UP000053766">
    <property type="component" value="Unassembled WGS sequence"/>
</dbReference>
<evidence type="ECO:0000313" key="2">
    <source>
        <dbReference type="EMBL" id="KJH41108.1"/>
    </source>
</evidence>
<organism evidence="2 3">
    <name type="scientific">Dictyocaulus viviparus</name>
    <name type="common">Bovine lungworm</name>
    <dbReference type="NCBI Taxonomy" id="29172"/>
    <lineage>
        <taxon>Eukaryota</taxon>
        <taxon>Metazoa</taxon>
        <taxon>Ecdysozoa</taxon>
        <taxon>Nematoda</taxon>
        <taxon>Chromadorea</taxon>
        <taxon>Rhabditida</taxon>
        <taxon>Rhabditina</taxon>
        <taxon>Rhabditomorpha</taxon>
        <taxon>Strongyloidea</taxon>
        <taxon>Metastrongylidae</taxon>
        <taxon>Dictyocaulus</taxon>
    </lineage>
</organism>
<dbReference type="OrthoDB" id="264795at2759"/>
<evidence type="ECO:0000259" key="1">
    <source>
        <dbReference type="Pfam" id="PF03399"/>
    </source>
</evidence>
<dbReference type="Gene3D" id="1.25.40.990">
    <property type="match status" value="1"/>
</dbReference>
<dbReference type="Pfam" id="PF03399">
    <property type="entry name" value="SAC3_GANP"/>
    <property type="match status" value="1"/>
</dbReference>
<dbReference type="EMBL" id="KN716903">
    <property type="protein sequence ID" value="KJH41108.1"/>
    <property type="molecule type" value="Genomic_DNA"/>
</dbReference>
<dbReference type="GO" id="GO:0006406">
    <property type="term" value="P:mRNA export from nucleus"/>
    <property type="evidence" value="ECO:0007669"/>
    <property type="project" value="TreeGrafter"/>
</dbReference>
<dbReference type="AlphaFoldDB" id="A0A0D8X968"/>
<dbReference type="STRING" id="29172.A0A0D8X968"/>
<reference evidence="3" key="2">
    <citation type="journal article" date="2016" name="Sci. Rep.">
        <title>Dictyocaulus viviparus genome, variome and transcriptome elucidate lungworm biology and support future intervention.</title>
        <authorList>
            <person name="McNulty S.N."/>
            <person name="Strube C."/>
            <person name="Rosa B.A."/>
            <person name="Martin J.C."/>
            <person name="Tyagi R."/>
            <person name="Choi Y.J."/>
            <person name="Wang Q."/>
            <person name="Hallsworth Pepin K."/>
            <person name="Zhang X."/>
            <person name="Ozersky P."/>
            <person name="Wilson R.K."/>
            <person name="Sternberg P.W."/>
            <person name="Gasser R.B."/>
            <person name="Mitreva M."/>
        </authorList>
    </citation>
    <scope>NUCLEOTIDE SEQUENCE [LARGE SCALE GENOMIC DNA]</scope>
    <source>
        <strain evidence="3">HannoverDv2000</strain>
    </source>
</reference>
<proteinExistence type="predicted"/>
<accession>A0A0D8X968</accession>
<dbReference type="InterPro" id="IPR045107">
    <property type="entry name" value="SAC3/GANP/THP3"/>
</dbReference>
<dbReference type="GO" id="GO:0005737">
    <property type="term" value="C:cytoplasm"/>
    <property type="evidence" value="ECO:0007669"/>
    <property type="project" value="TreeGrafter"/>
</dbReference>
<name>A0A0D8X968_DICVI</name>
<keyword evidence="3" id="KW-1185">Reference proteome</keyword>
<dbReference type="PANTHER" id="PTHR12436:SF3">
    <property type="entry name" value="GERMINAL-CENTER ASSOCIATED NUCLEAR PROTEIN"/>
    <property type="match status" value="1"/>
</dbReference>
<dbReference type="PANTHER" id="PTHR12436">
    <property type="entry name" value="80 KDA MCM3-ASSOCIATED PROTEIN"/>
    <property type="match status" value="1"/>
</dbReference>
<dbReference type="InterPro" id="IPR005062">
    <property type="entry name" value="SAC3/GANP/THP3_conserved"/>
</dbReference>
<dbReference type="GO" id="GO:0070390">
    <property type="term" value="C:transcription export complex 2"/>
    <property type="evidence" value="ECO:0007669"/>
    <property type="project" value="TreeGrafter"/>
</dbReference>
<gene>
    <name evidence="2" type="ORF">DICVIV_12918</name>
</gene>
<evidence type="ECO:0000313" key="3">
    <source>
        <dbReference type="Proteomes" id="UP000053766"/>
    </source>
</evidence>